<dbReference type="AlphaFoldDB" id="A0A9W7BE86"/>
<protein>
    <submittedName>
        <fullName evidence="2">Uncharacterized protein</fullName>
    </submittedName>
</protein>
<evidence type="ECO:0000313" key="2">
    <source>
        <dbReference type="EMBL" id="GMH88812.1"/>
    </source>
</evidence>
<organism evidence="2 3">
    <name type="scientific">Triparma laevis f. inornata</name>
    <dbReference type="NCBI Taxonomy" id="1714386"/>
    <lineage>
        <taxon>Eukaryota</taxon>
        <taxon>Sar</taxon>
        <taxon>Stramenopiles</taxon>
        <taxon>Ochrophyta</taxon>
        <taxon>Bolidophyceae</taxon>
        <taxon>Parmales</taxon>
        <taxon>Triparmaceae</taxon>
        <taxon>Triparma</taxon>
    </lineage>
</organism>
<proteinExistence type="predicted"/>
<reference evidence="3" key="1">
    <citation type="journal article" date="2023" name="Commun. Biol.">
        <title>Genome analysis of Parmales, the sister group of diatoms, reveals the evolutionary specialization of diatoms from phago-mixotrophs to photoautotrophs.</title>
        <authorList>
            <person name="Ban H."/>
            <person name="Sato S."/>
            <person name="Yoshikawa S."/>
            <person name="Yamada K."/>
            <person name="Nakamura Y."/>
            <person name="Ichinomiya M."/>
            <person name="Sato N."/>
            <person name="Blanc-Mathieu R."/>
            <person name="Endo H."/>
            <person name="Kuwata A."/>
            <person name="Ogata H."/>
        </authorList>
    </citation>
    <scope>NUCLEOTIDE SEQUENCE [LARGE SCALE GENOMIC DNA]</scope>
</reference>
<name>A0A9W7BE86_9STRA</name>
<feature type="region of interest" description="Disordered" evidence="1">
    <location>
        <begin position="1"/>
        <end position="27"/>
    </location>
</feature>
<evidence type="ECO:0000313" key="3">
    <source>
        <dbReference type="Proteomes" id="UP001162640"/>
    </source>
</evidence>
<feature type="compositionally biased region" description="Polar residues" evidence="1">
    <location>
        <begin position="1"/>
        <end position="23"/>
    </location>
</feature>
<gene>
    <name evidence="2" type="ORF">TL16_g11269</name>
</gene>
<accession>A0A9W7BE86</accession>
<sequence length="74" mass="8499">MLMSPQHTPIRSNIRSTRVQNRLKSPEGREWIRRSEDDFKALAFKLQFEGRGVTSPMGDQVSGYFDIDGLSSLR</sequence>
<dbReference type="Proteomes" id="UP001162640">
    <property type="component" value="Unassembled WGS sequence"/>
</dbReference>
<dbReference type="EMBL" id="BLQM01000418">
    <property type="protein sequence ID" value="GMH88812.1"/>
    <property type="molecule type" value="Genomic_DNA"/>
</dbReference>
<evidence type="ECO:0000256" key="1">
    <source>
        <dbReference type="SAM" id="MobiDB-lite"/>
    </source>
</evidence>
<comment type="caution">
    <text evidence="2">The sequence shown here is derived from an EMBL/GenBank/DDBJ whole genome shotgun (WGS) entry which is preliminary data.</text>
</comment>